<dbReference type="EMBL" id="LVHD01000077">
    <property type="protein sequence ID" value="OAG75288.1"/>
    <property type="molecule type" value="Genomic_DNA"/>
</dbReference>
<dbReference type="Proteomes" id="UP000077349">
    <property type="component" value="Unassembled WGS sequence"/>
</dbReference>
<accession>A0A177G4J6</accession>
<comment type="caution">
    <text evidence="1">The sequence shown here is derived from an EMBL/GenBank/DDBJ whole genome shotgun (WGS) entry which is preliminary data.</text>
</comment>
<evidence type="ECO:0000313" key="1">
    <source>
        <dbReference type="EMBL" id="OAG75288.1"/>
    </source>
</evidence>
<dbReference type="SUPFAM" id="SSF158668">
    <property type="entry name" value="MtlR-like"/>
    <property type="match status" value="1"/>
</dbReference>
<name>A0A177G4J6_9PROT</name>
<evidence type="ECO:0000313" key="2">
    <source>
        <dbReference type="Proteomes" id="UP000077349"/>
    </source>
</evidence>
<dbReference type="Gene3D" id="1.20.120.330">
    <property type="entry name" value="Nucleotidyltransferases domain 2"/>
    <property type="match status" value="1"/>
</dbReference>
<gene>
    <name evidence="1" type="ORF">Amal_03541</name>
</gene>
<dbReference type="PATRIC" id="fig|178901.16.peg.3796"/>
<dbReference type="InterPro" id="IPR038026">
    <property type="entry name" value="MtlR-like_sf"/>
</dbReference>
<proteinExistence type="predicted"/>
<sequence>MILAGTQLEDALTYYISGRLTGMNEEEKEYFLGIGCPIGEFGRKIKLALGMEIIDRETFELLEIVRSMRNTSAHALREVTFETDVIREAVSLLVDEKHAEAIKDMDGEKIRILYFMGYKSIMYRFSKLGGPGGEGKVLALLTK</sequence>
<dbReference type="AlphaFoldDB" id="A0A177G4J6"/>
<evidence type="ECO:0008006" key="3">
    <source>
        <dbReference type="Google" id="ProtNLM"/>
    </source>
</evidence>
<reference evidence="1 2" key="1">
    <citation type="submission" date="2016-03" db="EMBL/GenBank/DDBJ databases">
        <title>Draft genome sequence of Acetobacter malorum CECT 7742, a strain isolated from strawberry vinegar.</title>
        <authorList>
            <person name="Sainz F."/>
            <person name="Mas A."/>
            <person name="Torija M.J."/>
        </authorList>
    </citation>
    <scope>NUCLEOTIDE SEQUENCE [LARGE SCALE GENOMIC DNA]</scope>
    <source>
        <strain evidence="1 2">CECT 7742</strain>
    </source>
</reference>
<protein>
    <recommendedName>
        <fullName evidence="3">DUF4145 domain-containing protein</fullName>
    </recommendedName>
</protein>
<organism evidence="1 2">
    <name type="scientific">Acetobacter malorum</name>
    <dbReference type="NCBI Taxonomy" id="178901"/>
    <lineage>
        <taxon>Bacteria</taxon>
        <taxon>Pseudomonadati</taxon>
        <taxon>Pseudomonadota</taxon>
        <taxon>Alphaproteobacteria</taxon>
        <taxon>Acetobacterales</taxon>
        <taxon>Acetobacteraceae</taxon>
        <taxon>Acetobacter</taxon>
    </lineage>
</organism>